<keyword evidence="1" id="KW-0223">Dioxygenase</keyword>
<keyword evidence="2" id="KW-1185">Reference proteome</keyword>
<gene>
    <name evidence="1" type="ORF">SAMN07250955_11312</name>
</gene>
<dbReference type="SUPFAM" id="SSF51197">
    <property type="entry name" value="Clavaminate synthase-like"/>
    <property type="match status" value="1"/>
</dbReference>
<keyword evidence="1" id="KW-0560">Oxidoreductase</keyword>
<dbReference type="InterPro" id="IPR008775">
    <property type="entry name" value="Phytyl_CoA_dOase-like"/>
</dbReference>
<accession>A0A212RRR3</accession>
<dbReference type="Proteomes" id="UP000197065">
    <property type="component" value="Unassembled WGS sequence"/>
</dbReference>
<dbReference type="AlphaFoldDB" id="A0A212RRR3"/>
<dbReference type="GO" id="GO:0016706">
    <property type="term" value="F:2-oxoglutarate-dependent dioxygenase activity"/>
    <property type="evidence" value="ECO:0007669"/>
    <property type="project" value="UniProtKB-ARBA"/>
</dbReference>
<dbReference type="Gene3D" id="2.60.120.620">
    <property type="entry name" value="q2cbj1_9rhob like domain"/>
    <property type="match status" value="1"/>
</dbReference>
<evidence type="ECO:0000313" key="2">
    <source>
        <dbReference type="Proteomes" id="UP000197065"/>
    </source>
</evidence>
<proteinExistence type="predicted"/>
<dbReference type="EMBL" id="FYEH01000013">
    <property type="protein sequence ID" value="SNB75258.1"/>
    <property type="molecule type" value="Genomic_DNA"/>
</dbReference>
<protein>
    <submittedName>
        <fullName evidence="1">Phytanoyl-CoA dioxygenase (PhyH)</fullName>
    </submittedName>
</protein>
<evidence type="ECO:0000313" key="1">
    <source>
        <dbReference type="EMBL" id="SNB75258.1"/>
    </source>
</evidence>
<sequence>MTADRLTLSQTSLFRRVRARAPAYMRYVREKPSWLVMFICARTLAGRRLERLLHRAAYRHPRPATSHQLSPIDLDKAVDGLVTQGVFIGLRLEDQTVAAIRNFALAKHCYARDRQDQPFLPEDVESVNRTRERDVIAAYYFEAVEESPEIRSLRNDPVLLSIAEAYLGQEPIWNRTRLWWSFPAKRVSDADLHAVAQDKFHFDMNEWRTLKFFFYLTPIDEKSGPHRCIVGSHRRRPLRQQFTVTVGRPTEELEDVYGEEAFRTIIGEAGTGFAEDPFVFHTGSLCEDKPRLILEFEFGARPANPSYEYGRLG</sequence>
<name>A0A212RRR3_9PROT</name>
<reference evidence="1 2" key="1">
    <citation type="submission" date="2017-06" db="EMBL/GenBank/DDBJ databases">
        <authorList>
            <person name="Kim H.J."/>
            <person name="Triplett B.A."/>
        </authorList>
    </citation>
    <scope>NUCLEOTIDE SEQUENCE [LARGE SCALE GENOMIC DNA]</scope>
    <source>
        <strain evidence="1 2">B29T1</strain>
    </source>
</reference>
<organism evidence="1 2">
    <name type="scientific">Arboricoccus pini</name>
    <dbReference type="NCBI Taxonomy" id="1963835"/>
    <lineage>
        <taxon>Bacteria</taxon>
        <taxon>Pseudomonadati</taxon>
        <taxon>Pseudomonadota</taxon>
        <taxon>Alphaproteobacteria</taxon>
        <taxon>Geminicoccales</taxon>
        <taxon>Geminicoccaceae</taxon>
        <taxon>Arboricoccus</taxon>
    </lineage>
</organism>
<dbReference type="Pfam" id="PF05721">
    <property type="entry name" value="PhyH"/>
    <property type="match status" value="1"/>
</dbReference>